<protein>
    <submittedName>
        <fullName evidence="2">Uncharacterized protein</fullName>
    </submittedName>
</protein>
<gene>
    <name evidence="2" type="ORF">M6B38_214910</name>
</gene>
<reference evidence="2" key="1">
    <citation type="journal article" date="2023" name="GigaByte">
        <title>Genome assembly of the bearded iris, Iris pallida Lam.</title>
        <authorList>
            <person name="Bruccoleri R.E."/>
            <person name="Oakeley E.J."/>
            <person name="Faust A.M.E."/>
            <person name="Altorfer M."/>
            <person name="Dessus-Babus S."/>
            <person name="Burckhardt D."/>
            <person name="Oertli M."/>
            <person name="Naumann U."/>
            <person name="Petersen F."/>
            <person name="Wong J."/>
        </authorList>
    </citation>
    <scope>NUCLEOTIDE SEQUENCE</scope>
    <source>
        <strain evidence="2">GSM-AAB239-AS_SAM_17_03QT</strain>
    </source>
</reference>
<keyword evidence="3" id="KW-1185">Reference proteome</keyword>
<sequence>MTRKPCRLLTSPTESCTARACCAVHTPPWLPPPCVALGSTSSAVCVARSALSLALSPARAHQPASARPVARGRSRAPC</sequence>
<dbReference type="EMBL" id="JANAVB010040619">
    <property type="protein sequence ID" value="KAJ6797895.1"/>
    <property type="molecule type" value="Genomic_DNA"/>
</dbReference>
<dbReference type="AlphaFoldDB" id="A0AAX6E1S9"/>
<reference evidence="2" key="2">
    <citation type="submission" date="2023-04" db="EMBL/GenBank/DDBJ databases">
        <authorList>
            <person name="Bruccoleri R.E."/>
            <person name="Oakeley E.J."/>
            <person name="Faust A.-M."/>
            <person name="Dessus-Babus S."/>
            <person name="Altorfer M."/>
            <person name="Burckhardt D."/>
            <person name="Oertli M."/>
            <person name="Naumann U."/>
            <person name="Petersen F."/>
            <person name="Wong J."/>
        </authorList>
    </citation>
    <scope>NUCLEOTIDE SEQUENCE</scope>
    <source>
        <strain evidence="2">GSM-AAB239-AS_SAM_17_03QT</strain>
        <tissue evidence="2">Leaf</tissue>
    </source>
</reference>
<evidence type="ECO:0000313" key="2">
    <source>
        <dbReference type="EMBL" id="KAJ6797895.1"/>
    </source>
</evidence>
<accession>A0AAX6E1S9</accession>
<organism evidence="2 3">
    <name type="scientific">Iris pallida</name>
    <name type="common">Sweet iris</name>
    <dbReference type="NCBI Taxonomy" id="29817"/>
    <lineage>
        <taxon>Eukaryota</taxon>
        <taxon>Viridiplantae</taxon>
        <taxon>Streptophyta</taxon>
        <taxon>Embryophyta</taxon>
        <taxon>Tracheophyta</taxon>
        <taxon>Spermatophyta</taxon>
        <taxon>Magnoliopsida</taxon>
        <taxon>Liliopsida</taxon>
        <taxon>Asparagales</taxon>
        <taxon>Iridaceae</taxon>
        <taxon>Iridoideae</taxon>
        <taxon>Irideae</taxon>
        <taxon>Iris</taxon>
    </lineage>
</organism>
<dbReference type="Proteomes" id="UP001140949">
    <property type="component" value="Unassembled WGS sequence"/>
</dbReference>
<evidence type="ECO:0000313" key="3">
    <source>
        <dbReference type="Proteomes" id="UP001140949"/>
    </source>
</evidence>
<feature type="region of interest" description="Disordered" evidence="1">
    <location>
        <begin position="57"/>
        <end position="78"/>
    </location>
</feature>
<name>A0AAX6E1S9_IRIPA</name>
<evidence type="ECO:0000256" key="1">
    <source>
        <dbReference type="SAM" id="MobiDB-lite"/>
    </source>
</evidence>
<comment type="caution">
    <text evidence="2">The sequence shown here is derived from an EMBL/GenBank/DDBJ whole genome shotgun (WGS) entry which is preliminary data.</text>
</comment>
<proteinExistence type="predicted"/>